<protein>
    <submittedName>
        <fullName evidence="1">Uncharacterized protein</fullName>
    </submittedName>
</protein>
<accession>A0A6J5R7L7</accession>
<dbReference type="EMBL" id="LR797178">
    <property type="protein sequence ID" value="CAB4191792.1"/>
    <property type="molecule type" value="Genomic_DNA"/>
</dbReference>
<gene>
    <name evidence="1" type="ORF">UFOVP1229_142</name>
</gene>
<evidence type="ECO:0000313" key="1">
    <source>
        <dbReference type="EMBL" id="CAB4191792.1"/>
    </source>
</evidence>
<reference evidence="1" key="1">
    <citation type="submission" date="2020-05" db="EMBL/GenBank/DDBJ databases">
        <authorList>
            <person name="Chiriac C."/>
            <person name="Salcher M."/>
            <person name="Ghai R."/>
            <person name="Kavagutti S V."/>
        </authorList>
    </citation>
    <scope>NUCLEOTIDE SEQUENCE</scope>
</reference>
<proteinExistence type="predicted"/>
<organism evidence="1">
    <name type="scientific">uncultured Caudovirales phage</name>
    <dbReference type="NCBI Taxonomy" id="2100421"/>
    <lineage>
        <taxon>Viruses</taxon>
        <taxon>Duplodnaviria</taxon>
        <taxon>Heunggongvirae</taxon>
        <taxon>Uroviricota</taxon>
        <taxon>Caudoviricetes</taxon>
        <taxon>Peduoviridae</taxon>
        <taxon>Maltschvirus</taxon>
        <taxon>Maltschvirus maltsch</taxon>
    </lineage>
</organism>
<name>A0A6J5R7L7_9CAUD</name>
<sequence length="217" mass="23666">MTNDFPGTKLPDLSKLPATDREKQIAEDYSRISIEDTVPVLVVGHQSFQLGGLTGLGDGQANWTCWMLAKAIQKIEDAVYDKVEAAIAKDLEDVDPNIVLMEAEARDRDGIIVTDSWGEAGGSFSSPTSAFISSAIFRRCPKMSVVTVIYVSAARFDWLVRGGYIDTDGIPVIRGRLTFGSVVERFAKIPAYDEDSRRELLAANAGLTVDVHPLEGK</sequence>